<sequence>MEEILNIPIPIKVRIFLWMMFKGRIQVAKQLKKMNWPGSLSCNLSGEIEGVDHLIFQCPLAMFFCCCIRDAKLWDRVPNARSGLLDILYCPGPRDHPEGQNISLLCVIAGRGLGNMAREKWLVEAFRPDEIADEFGSCKGLIACQNLGVGLQRVVLFIFRFLPKNR</sequence>
<dbReference type="EnsemblPlants" id="OMERI04G00590.1">
    <property type="protein sequence ID" value="OMERI04G00590.1"/>
    <property type="gene ID" value="OMERI04G00590"/>
</dbReference>
<protein>
    <recommendedName>
        <fullName evidence="1">Reverse transcriptase zinc-binding domain-containing protein</fullName>
    </recommendedName>
</protein>
<organism evidence="2">
    <name type="scientific">Oryza meridionalis</name>
    <dbReference type="NCBI Taxonomy" id="40149"/>
    <lineage>
        <taxon>Eukaryota</taxon>
        <taxon>Viridiplantae</taxon>
        <taxon>Streptophyta</taxon>
        <taxon>Embryophyta</taxon>
        <taxon>Tracheophyta</taxon>
        <taxon>Spermatophyta</taxon>
        <taxon>Magnoliopsida</taxon>
        <taxon>Liliopsida</taxon>
        <taxon>Poales</taxon>
        <taxon>Poaceae</taxon>
        <taxon>BOP clade</taxon>
        <taxon>Oryzoideae</taxon>
        <taxon>Oryzeae</taxon>
        <taxon>Oryzinae</taxon>
        <taxon>Oryza</taxon>
    </lineage>
</organism>
<dbReference type="AlphaFoldDB" id="A0A0E0DA26"/>
<dbReference type="Pfam" id="PF13966">
    <property type="entry name" value="zf-RVT"/>
    <property type="match status" value="1"/>
</dbReference>
<dbReference type="STRING" id="40149.A0A0E0DA26"/>
<dbReference type="Proteomes" id="UP000008021">
    <property type="component" value="Chromosome 4"/>
</dbReference>
<reference evidence="2" key="1">
    <citation type="submission" date="2015-04" db="UniProtKB">
        <authorList>
            <consortium name="EnsemblPlants"/>
        </authorList>
    </citation>
    <scope>IDENTIFICATION</scope>
</reference>
<keyword evidence="3" id="KW-1185">Reference proteome</keyword>
<evidence type="ECO:0000259" key="1">
    <source>
        <dbReference type="Pfam" id="PF13966"/>
    </source>
</evidence>
<reference evidence="2" key="2">
    <citation type="submission" date="2018-05" db="EMBL/GenBank/DDBJ databases">
        <title>OmerRS3 (Oryza meridionalis Reference Sequence Version 3).</title>
        <authorList>
            <person name="Zhang J."/>
            <person name="Kudrna D."/>
            <person name="Lee S."/>
            <person name="Talag J."/>
            <person name="Welchert J."/>
            <person name="Wing R.A."/>
        </authorList>
    </citation>
    <scope>NUCLEOTIDE SEQUENCE [LARGE SCALE GENOMIC DNA]</scope>
    <source>
        <strain evidence="2">cv. OR44</strain>
    </source>
</reference>
<evidence type="ECO:0000313" key="2">
    <source>
        <dbReference type="EnsemblPlants" id="OMERI04G00590.1"/>
    </source>
</evidence>
<evidence type="ECO:0000313" key="3">
    <source>
        <dbReference type="Proteomes" id="UP000008021"/>
    </source>
</evidence>
<dbReference type="InterPro" id="IPR026960">
    <property type="entry name" value="RVT-Znf"/>
</dbReference>
<proteinExistence type="predicted"/>
<feature type="domain" description="Reverse transcriptase zinc-binding" evidence="1">
    <location>
        <begin position="6"/>
        <end position="62"/>
    </location>
</feature>
<dbReference type="Gramene" id="OMERI04G00590.1">
    <property type="protein sequence ID" value="OMERI04G00590.1"/>
    <property type="gene ID" value="OMERI04G00590"/>
</dbReference>
<accession>A0A0E0DA26</accession>
<dbReference type="HOGENOM" id="CLU_1605308_0_0_1"/>
<name>A0A0E0DA26_9ORYZ</name>